<dbReference type="InterPro" id="IPR035965">
    <property type="entry name" value="PAS-like_dom_sf"/>
</dbReference>
<dbReference type="STRING" id="1776334.APZ16_06230"/>
<protein>
    <recommendedName>
        <fullName evidence="6">PAS domain S-box protein</fullName>
    </recommendedName>
</protein>
<dbReference type="SMART" id="SM00086">
    <property type="entry name" value="PAC"/>
    <property type="match status" value="4"/>
</dbReference>
<dbReference type="NCBIfam" id="TIGR00229">
    <property type="entry name" value="sensory_box"/>
    <property type="match status" value="6"/>
</dbReference>
<keyword evidence="1" id="KW-0175">Coiled coil</keyword>
<dbReference type="PROSITE" id="PS50112">
    <property type="entry name" value="PAS"/>
    <property type="match status" value="5"/>
</dbReference>
<feature type="domain" description="PAC" evidence="3">
    <location>
        <begin position="211"/>
        <end position="261"/>
    </location>
</feature>
<dbReference type="InterPro" id="IPR000014">
    <property type="entry name" value="PAS"/>
</dbReference>
<proteinExistence type="predicted"/>
<feature type="domain" description="PAC" evidence="3">
    <location>
        <begin position="462"/>
        <end position="513"/>
    </location>
</feature>
<dbReference type="InterPro" id="IPR001610">
    <property type="entry name" value="PAC"/>
</dbReference>
<dbReference type="InterPro" id="IPR052155">
    <property type="entry name" value="Biofilm_reg_signaling"/>
</dbReference>
<dbReference type="Pfam" id="PF13426">
    <property type="entry name" value="PAS_9"/>
    <property type="match status" value="1"/>
</dbReference>
<evidence type="ECO:0000259" key="2">
    <source>
        <dbReference type="PROSITE" id="PS50112"/>
    </source>
</evidence>
<dbReference type="CDD" id="cd00130">
    <property type="entry name" value="PAS"/>
    <property type="match status" value="6"/>
</dbReference>
<feature type="domain" description="PAS" evidence="2">
    <location>
        <begin position="16"/>
        <end position="85"/>
    </location>
</feature>
<comment type="caution">
    <text evidence="4">The sequence shown here is derived from an EMBL/GenBank/DDBJ whole genome shotgun (WGS) entry which is preliminary data.</text>
</comment>
<feature type="domain" description="PAS" evidence="2">
    <location>
        <begin position="514"/>
        <end position="584"/>
    </location>
</feature>
<feature type="domain" description="PAC" evidence="3">
    <location>
        <begin position="337"/>
        <end position="389"/>
    </location>
</feature>
<evidence type="ECO:0000313" key="5">
    <source>
        <dbReference type="Proteomes" id="UP000074294"/>
    </source>
</evidence>
<evidence type="ECO:0000313" key="4">
    <source>
        <dbReference type="EMBL" id="KUO41234.1"/>
    </source>
</evidence>
<sequence length="914" mass="103995">MGFDVKDKERSSGKPGSQVFLDFLKEAPQAIVAHDARGKIIVWSRGAERMLGYREDEIVGKNFSKLLPKGIKMTGETVAQVLSGEVDAFELQLVSQDGRLIDVFTMVSPLKDEEGNLIAIIRMMRDITERKRAEREMRISEEQKRLILDNIRELIAFQDVNNMVLAANRAAGDSVGQRPEQLVGRFCYEIWHQRDKPCLGCPVVVARKTGQPAEAEITSPDGRVWHIRGYPVKDESGRVTGVIEITSEITERKMAEQSIQRAREFAEAIVETVREPLVVLDAEMRVIAANRSFYQTFQVVPEKTEGRSIYEISNGAWNIPKLRELLENILPNNTSFDNFEVEHDFPTIGRRVMLLNARRIYSKGNKTLMVLLAIEDITERRQAEEKLQKSEKRYRMLVEMMNDGLSMLDQADVLIYVNDRYCEMLGYPREELIGRPIYNFIDPGQRDKVHEMLEKRRKGERTVYESAYVRKDGQKIFAIVSATPLFEGGLYVGSFAVVTDITRIKMAEEKLRESEEKYRSLVEYSADSIYMLDRELRYLFANEALLRRLGLPREEVLGRKFGELHTAEETEEFAARAREVFETGRAVQQEHWSDRLKGVFLRTLSPITDPRTGEIGAITVVSKEITDLKRMEMALRQSSERLRAIIDFSPDGIVITDPSRRIIDCNRALLKLLNLTKEEIVGKDILEFISPKLRVAASKDINGAAAAGSRTGLKYDLVNGVAVPSEISIATIPDPDGKPTALIFMVRDITERVKNEEKMRELIYRVNDIVPGECYLLRSHKAAFIIFSQLTAHGVSGICFSREKPEELMKYGVPKEKTVFISSVPLAGFETIDGLQQISIRIAEFLKENKNSVVLLDGLEYLVSRIGFDSVYRFLQEKRFSFFESKAVLLIPVDLSAFDDRERSLLASEINIVG</sequence>
<feature type="domain" description="PAC" evidence="3">
    <location>
        <begin position="87"/>
        <end position="139"/>
    </location>
</feature>
<dbReference type="AlphaFoldDB" id="A0A147JXB6"/>
<feature type="domain" description="PAS" evidence="2">
    <location>
        <begin position="140"/>
        <end position="196"/>
    </location>
</feature>
<dbReference type="InterPro" id="IPR008553">
    <property type="entry name" value="DUF835"/>
</dbReference>
<dbReference type="Gene3D" id="3.30.450.20">
    <property type="entry name" value="PAS domain"/>
    <property type="match status" value="6"/>
</dbReference>
<dbReference type="PANTHER" id="PTHR44757">
    <property type="entry name" value="DIGUANYLATE CYCLASE DGCP"/>
    <property type="match status" value="1"/>
</dbReference>
<dbReference type="Pfam" id="PF05763">
    <property type="entry name" value="DUF835"/>
    <property type="match status" value="1"/>
</dbReference>
<name>A0A147JXB6_HADYE</name>
<dbReference type="PANTHER" id="PTHR44757:SF2">
    <property type="entry name" value="BIOFILM ARCHITECTURE MAINTENANCE PROTEIN MBAA"/>
    <property type="match status" value="1"/>
</dbReference>
<organism evidence="4 5">
    <name type="scientific">Hadarchaeum yellowstonense</name>
    <dbReference type="NCBI Taxonomy" id="1776334"/>
    <lineage>
        <taxon>Archaea</taxon>
        <taxon>Methanobacteriati</taxon>
        <taxon>Candidatus Hadarchaeota</taxon>
        <taxon>Candidatus Hadarchaeia</taxon>
        <taxon>Candidatus Hadarchaeales</taxon>
        <taxon>Candidatus Hadarchaeaceae</taxon>
        <taxon>Candidatus Hadarchaeum</taxon>
    </lineage>
</organism>
<feature type="domain" description="PAS" evidence="2">
    <location>
        <begin position="638"/>
        <end position="708"/>
    </location>
</feature>
<accession>A0A147JXB6</accession>
<dbReference type="EMBL" id="LQMQ01000026">
    <property type="protein sequence ID" value="KUO41234.1"/>
    <property type="molecule type" value="Genomic_DNA"/>
</dbReference>
<gene>
    <name evidence="4" type="ORF">APZ16_06230</name>
</gene>
<dbReference type="PROSITE" id="PS50113">
    <property type="entry name" value="PAC"/>
    <property type="match status" value="5"/>
</dbReference>
<evidence type="ECO:0008006" key="6">
    <source>
        <dbReference type="Google" id="ProtNLM"/>
    </source>
</evidence>
<evidence type="ECO:0000256" key="1">
    <source>
        <dbReference type="SAM" id="Coils"/>
    </source>
</evidence>
<dbReference type="SUPFAM" id="SSF55785">
    <property type="entry name" value="PYP-like sensor domain (PAS domain)"/>
    <property type="match status" value="6"/>
</dbReference>
<evidence type="ECO:0000259" key="3">
    <source>
        <dbReference type="PROSITE" id="PS50113"/>
    </source>
</evidence>
<dbReference type="Pfam" id="PF08448">
    <property type="entry name" value="PAS_4"/>
    <property type="match status" value="5"/>
</dbReference>
<dbReference type="InterPro" id="IPR000700">
    <property type="entry name" value="PAS-assoc_C"/>
</dbReference>
<feature type="domain" description="PAS" evidence="2">
    <location>
        <begin position="390"/>
        <end position="460"/>
    </location>
</feature>
<dbReference type="SMART" id="SM00091">
    <property type="entry name" value="PAS"/>
    <property type="match status" value="6"/>
</dbReference>
<dbReference type="Proteomes" id="UP000074294">
    <property type="component" value="Unassembled WGS sequence"/>
</dbReference>
<dbReference type="InterPro" id="IPR013656">
    <property type="entry name" value="PAS_4"/>
</dbReference>
<feature type="coiled-coil region" evidence="1">
    <location>
        <begin position="373"/>
        <end position="400"/>
    </location>
</feature>
<reference evidence="4 5" key="1">
    <citation type="journal article" date="2016" name="Nat. Microbiol.">
        <title>Genomic inference of the metabolism of cosmopolitan subsurface Archaea, Hadesarchaea.</title>
        <authorList>
            <person name="Baker B.J."/>
            <person name="Saw J.H."/>
            <person name="Lind A.E."/>
            <person name="Lazar C.S."/>
            <person name="Hinrichs K.-U."/>
            <person name="Teske A.P."/>
            <person name="Ettema T.J."/>
        </authorList>
    </citation>
    <scope>NUCLEOTIDE SEQUENCE [LARGE SCALE GENOMIC DNA]</scope>
</reference>
<feature type="domain" description="PAC" evidence="3">
    <location>
        <begin position="709"/>
        <end position="761"/>
    </location>
</feature>